<feature type="binding site" evidence="3">
    <location>
        <position position="151"/>
    </location>
    <ligand>
        <name>a divalent metal cation</name>
        <dbReference type="ChEBI" id="CHEBI:60240"/>
    </ligand>
</feature>
<dbReference type="Proteomes" id="UP001348817">
    <property type="component" value="Chromosome"/>
</dbReference>
<keyword evidence="5" id="KW-1185">Reference proteome</keyword>
<organism evidence="4 5">
    <name type="scientific">Fulvitalea axinellae</name>
    <dbReference type="NCBI Taxonomy" id="1182444"/>
    <lineage>
        <taxon>Bacteria</taxon>
        <taxon>Pseudomonadati</taxon>
        <taxon>Bacteroidota</taxon>
        <taxon>Cytophagia</taxon>
        <taxon>Cytophagales</taxon>
        <taxon>Persicobacteraceae</taxon>
        <taxon>Fulvitalea</taxon>
    </lineage>
</organism>
<dbReference type="Pfam" id="PF05163">
    <property type="entry name" value="DinB"/>
    <property type="match status" value="1"/>
</dbReference>
<comment type="similarity">
    <text evidence="1">Belongs to the DinB family.</text>
</comment>
<dbReference type="RefSeq" id="WP_338393327.1">
    <property type="nucleotide sequence ID" value="NZ_AP025314.1"/>
</dbReference>
<dbReference type="AlphaFoldDB" id="A0AAU9C7S5"/>
<dbReference type="KEGG" id="fax:FUAX_04710"/>
<dbReference type="Gene3D" id="1.20.120.450">
    <property type="entry name" value="dinb family like domain"/>
    <property type="match status" value="1"/>
</dbReference>
<dbReference type="GO" id="GO:0046872">
    <property type="term" value="F:metal ion binding"/>
    <property type="evidence" value="ECO:0007669"/>
    <property type="project" value="UniProtKB-KW"/>
</dbReference>
<protein>
    <recommendedName>
        <fullName evidence="6">DinB family protein</fullName>
    </recommendedName>
</protein>
<reference evidence="4 5" key="1">
    <citation type="submission" date="2021-12" db="EMBL/GenBank/DDBJ databases">
        <title>Genome sequencing of bacteria with rrn-lacking chromosome and rrn-plasmid.</title>
        <authorList>
            <person name="Anda M."/>
            <person name="Iwasaki W."/>
        </authorList>
    </citation>
    <scope>NUCLEOTIDE SEQUENCE [LARGE SCALE GENOMIC DNA]</scope>
    <source>
        <strain evidence="4 5">DSM 100852</strain>
    </source>
</reference>
<evidence type="ECO:0008006" key="6">
    <source>
        <dbReference type="Google" id="ProtNLM"/>
    </source>
</evidence>
<dbReference type="InterPro" id="IPR007837">
    <property type="entry name" value="DinB"/>
</dbReference>
<feature type="binding site" evidence="3">
    <location>
        <position position="147"/>
    </location>
    <ligand>
        <name>a divalent metal cation</name>
        <dbReference type="ChEBI" id="CHEBI:60240"/>
    </ligand>
</feature>
<evidence type="ECO:0000256" key="1">
    <source>
        <dbReference type="ARBA" id="ARBA00008635"/>
    </source>
</evidence>
<accession>A0AAU9C7S5</accession>
<dbReference type="InterPro" id="IPR034660">
    <property type="entry name" value="DinB/YfiT-like"/>
</dbReference>
<gene>
    <name evidence="4" type="ORF">FUAX_04710</name>
</gene>
<name>A0AAU9C7S5_9BACT</name>
<dbReference type="EMBL" id="AP025314">
    <property type="protein sequence ID" value="BDD08039.1"/>
    <property type="molecule type" value="Genomic_DNA"/>
</dbReference>
<feature type="binding site" evidence="3">
    <location>
        <position position="61"/>
    </location>
    <ligand>
        <name>a divalent metal cation</name>
        <dbReference type="ChEBI" id="CHEBI:60240"/>
    </ligand>
</feature>
<keyword evidence="2 3" id="KW-0479">Metal-binding</keyword>
<evidence type="ECO:0000256" key="3">
    <source>
        <dbReference type="PIRSR" id="PIRSR607837-1"/>
    </source>
</evidence>
<evidence type="ECO:0000313" key="5">
    <source>
        <dbReference type="Proteomes" id="UP001348817"/>
    </source>
</evidence>
<sequence>MIKKTKYRANGAVGALLDEYEKAIDELIRVIQNLSEDELTTIIDLNTKDEDCKSVQTILTHVVQSGYNYIVAVRKWLGEEIQYREKVFYGEVRDYTVGLKEMFKFNEALFADYPDFDFYENDSNKKINARWGQQYEPEQLFEHAIVHVLRHRRQVEIFKERIRSGR</sequence>
<evidence type="ECO:0000256" key="2">
    <source>
        <dbReference type="ARBA" id="ARBA00022723"/>
    </source>
</evidence>
<proteinExistence type="inferred from homology"/>
<evidence type="ECO:0000313" key="4">
    <source>
        <dbReference type="EMBL" id="BDD08039.1"/>
    </source>
</evidence>
<dbReference type="SUPFAM" id="SSF109854">
    <property type="entry name" value="DinB/YfiT-like putative metalloenzymes"/>
    <property type="match status" value="1"/>
</dbReference>